<name>A0A2A5QTA1_9EURY</name>
<dbReference type="Proteomes" id="UP000219689">
    <property type="component" value="Unassembled WGS sequence"/>
</dbReference>
<evidence type="ECO:0000313" key="2">
    <source>
        <dbReference type="EMBL" id="PCR90061.1"/>
    </source>
</evidence>
<sequence>MSFLGKYFKGWRFRTSRPSLERGSEVTVFIAESNGTAGRAYIGDTELIVEDAGPETIEKQVRVRVTEFDDAAATGRGEFIEIVGESSYAE</sequence>
<organism evidence="2 3">
    <name type="scientific">Natrinema ejinorense</name>
    <dbReference type="NCBI Taxonomy" id="373386"/>
    <lineage>
        <taxon>Archaea</taxon>
        <taxon>Methanobacteriati</taxon>
        <taxon>Methanobacteriota</taxon>
        <taxon>Stenosarchaea group</taxon>
        <taxon>Halobacteria</taxon>
        <taxon>Halobacteriales</taxon>
        <taxon>Natrialbaceae</taxon>
        <taxon>Natrinema</taxon>
    </lineage>
</organism>
<dbReference type="InterPro" id="IPR055935">
    <property type="entry name" value="DUF7513"/>
</dbReference>
<reference evidence="2 3" key="1">
    <citation type="submission" date="2017-09" db="EMBL/GenBank/DDBJ databases">
        <title>Genome sequences of Natrinema ejinorence JCM 13890T.</title>
        <authorList>
            <person name="Roh S.W."/>
            <person name="Kim Y.B."/>
            <person name="Kim J.Y."/>
        </authorList>
    </citation>
    <scope>NUCLEOTIDE SEQUENCE [LARGE SCALE GENOMIC DNA]</scope>
    <source>
        <strain evidence="2 3">JCM 13890</strain>
    </source>
</reference>
<dbReference type="Pfam" id="PF24353">
    <property type="entry name" value="DUF7513"/>
    <property type="match status" value="1"/>
</dbReference>
<dbReference type="AlphaFoldDB" id="A0A2A5QTA1"/>
<protein>
    <submittedName>
        <fullName evidence="2">TRAM domain-containing protein</fullName>
    </submittedName>
</protein>
<evidence type="ECO:0000313" key="3">
    <source>
        <dbReference type="Proteomes" id="UP000219689"/>
    </source>
</evidence>
<comment type="caution">
    <text evidence="2">The sequence shown here is derived from an EMBL/GenBank/DDBJ whole genome shotgun (WGS) entry which is preliminary data.</text>
</comment>
<dbReference type="EMBL" id="NXNI01000001">
    <property type="protein sequence ID" value="PCR90061.1"/>
    <property type="molecule type" value="Genomic_DNA"/>
</dbReference>
<feature type="domain" description="DUF7513" evidence="1">
    <location>
        <begin position="1"/>
        <end position="81"/>
    </location>
</feature>
<dbReference type="RefSeq" id="WP_097379005.1">
    <property type="nucleotide sequence ID" value="NZ_NXNI01000001.1"/>
</dbReference>
<accession>A0A2A5QTA1</accession>
<gene>
    <name evidence="2" type="ORF">CP557_05605</name>
</gene>
<evidence type="ECO:0000259" key="1">
    <source>
        <dbReference type="Pfam" id="PF24353"/>
    </source>
</evidence>
<dbReference type="OrthoDB" id="198699at2157"/>
<proteinExistence type="predicted"/>
<keyword evidence="3" id="KW-1185">Reference proteome</keyword>